<keyword evidence="3" id="KW-1185">Reference proteome</keyword>
<dbReference type="EMBL" id="NKHZ01000017">
    <property type="protein sequence ID" value="PNS20800.1"/>
    <property type="molecule type" value="Genomic_DNA"/>
</dbReference>
<feature type="region of interest" description="Disordered" evidence="1">
    <location>
        <begin position="198"/>
        <end position="225"/>
    </location>
</feature>
<reference evidence="2 3" key="1">
    <citation type="submission" date="2017-06" db="EMBL/GenBank/DDBJ databases">
        <title>Draft genome sequence of a variant of Elsinoe murrayae.</title>
        <authorList>
            <person name="Cheng Q."/>
        </authorList>
    </citation>
    <scope>NUCLEOTIDE SEQUENCE [LARGE SCALE GENOMIC DNA]</scope>
    <source>
        <strain evidence="2 3">CQ-2017a</strain>
    </source>
</reference>
<protein>
    <recommendedName>
        <fullName evidence="4">Trafficking protein particle complex subunit 12</fullName>
    </recommendedName>
</protein>
<dbReference type="PANTHER" id="PTHR21581">
    <property type="entry name" value="D-ALANYL-D-ALANINE CARBOXYPEPTIDASE"/>
    <property type="match status" value="1"/>
</dbReference>
<evidence type="ECO:0000256" key="1">
    <source>
        <dbReference type="SAM" id="MobiDB-lite"/>
    </source>
</evidence>
<gene>
    <name evidence="2" type="ORF">CAC42_2731</name>
</gene>
<feature type="compositionally biased region" description="Low complexity" evidence="1">
    <location>
        <begin position="50"/>
        <end position="67"/>
    </location>
</feature>
<organism evidence="2 3">
    <name type="scientific">Sphaceloma murrayae</name>
    <dbReference type="NCBI Taxonomy" id="2082308"/>
    <lineage>
        <taxon>Eukaryota</taxon>
        <taxon>Fungi</taxon>
        <taxon>Dikarya</taxon>
        <taxon>Ascomycota</taxon>
        <taxon>Pezizomycotina</taxon>
        <taxon>Dothideomycetes</taxon>
        <taxon>Dothideomycetidae</taxon>
        <taxon>Myriangiales</taxon>
        <taxon>Elsinoaceae</taxon>
        <taxon>Sphaceloma</taxon>
    </lineage>
</organism>
<dbReference type="InParanoid" id="A0A2K1R0P2"/>
<dbReference type="InterPro" id="IPR011990">
    <property type="entry name" value="TPR-like_helical_dom_sf"/>
</dbReference>
<feature type="region of interest" description="Disordered" evidence="1">
    <location>
        <begin position="1"/>
        <end position="67"/>
    </location>
</feature>
<evidence type="ECO:0008006" key="4">
    <source>
        <dbReference type="Google" id="ProtNLM"/>
    </source>
</evidence>
<dbReference type="Proteomes" id="UP000243797">
    <property type="component" value="Unassembled WGS sequence"/>
</dbReference>
<dbReference type="Gene3D" id="1.25.40.10">
    <property type="entry name" value="Tetratricopeptide repeat domain"/>
    <property type="match status" value="1"/>
</dbReference>
<proteinExistence type="predicted"/>
<feature type="compositionally biased region" description="Polar residues" evidence="1">
    <location>
        <begin position="1"/>
        <end position="11"/>
    </location>
</feature>
<evidence type="ECO:0000313" key="2">
    <source>
        <dbReference type="EMBL" id="PNS20800.1"/>
    </source>
</evidence>
<dbReference type="OrthoDB" id="428342at2759"/>
<evidence type="ECO:0000313" key="3">
    <source>
        <dbReference type="Proteomes" id="UP000243797"/>
    </source>
</evidence>
<name>A0A2K1R0P2_9PEZI</name>
<dbReference type="GO" id="GO:0030008">
    <property type="term" value="C:TRAPP complex"/>
    <property type="evidence" value="ECO:0007669"/>
    <property type="project" value="TreeGrafter"/>
</dbReference>
<dbReference type="PANTHER" id="PTHR21581:SF6">
    <property type="entry name" value="TRAFFICKING PROTEIN PARTICLE COMPLEX SUBUNIT 12"/>
    <property type="match status" value="1"/>
</dbReference>
<sequence length="462" mass="49306">MSIQSDLPTRTRSARQAAVRRSTRGPLDDEDPLAPSPTTAAEAPPPASPPSSTTSPRPTPSALLSPPLSALTASSRHLPPLSLSRPTSPSRIPDLTFLTRPQLYSPLPTPQLLPPFLTPLHQSPAPSSTLSDLTKTHSFRHAAIKAASDLCTGIVPPDAPAQILETFHVRLACLVLIGQTEIAAQEARPLADFLARTAAQQQQQQQGRQGSRPGSAAGLGTARTSPDAGIVPWELRVLVQWLSGVGAQDGGRRGIMGLYALGAECRARWAEGKAEEKVMWKERLGELGIRVGAELVRMGEGEAAARHLRGLEGEMGAEVKGGLALLYARMGDVKGAERVIGEISGGQEVGVLRGLVAFARGEYDVAREAFAEMYADNDDDVLVANNYAICLLYTGGMQQAAQIMERLVNETTPVTGTLFNLATMYELATEKAVEKKAKLVERVASRGPENGGWERPGVDFKL</sequence>
<dbReference type="AlphaFoldDB" id="A0A2K1R0P2"/>
<accession>A0A2K1R0P2</accession>
<dbReference type="GO" id="GO:0005794">
    <property type="term" value="C:Golgi apparatus"/>
    <property type="evidence" value="ECO:0007669"/>
    <property type="project" value="TreeGrafter"/>
</dbReference>
<comment type="caution">
    <text evidence="2">The sequence shown here is derived from an EMBL/GenBank/DDBJ whole genome shotgun (WGS) entry which is preliminary data.</text>
</comment>
<dbReference type="SUPFAM" id="SSF48452">
    <property type="entry name" value="TPR-like"/>
    <property type="match status" value="1"/>
</dbReference>
<dbReference type="STRING" id="2082308.A0A2K1R0P2"/>